<dbReference type="GO" id="GO:0006896">
    <property type="term" value="P:Golgi to vacuole transport"/>
    <property type="evidence" value="ECO:0007669"/>
    <property type="project" value="TreeGrafter"/>
</dbReference>
<feature type="region of interest" description="Disordered" evidence="2">
    <location>
        <begin position="153"/>
        <end position="178"/>
    </location>
</feature>
<dbReference type="InterPro" id="IPR045242">
    <property type="entry name" value="Syntaxin"/>
</dbReference>
<keyword evidence="3" id="KW-0472">Membrane</keyword>
<dbReference type="GO" id="GO:0006906">
    <property type="term" value="P:vesicle fusion"/>
    <property type="evidence" value="ECO:0007669"/>
    <property type="project" value="TreeGrafter"/>
</dbReference>
<feature type="compositionally biased region" description="Basic and acidic residues" evidence="2">
    <location>
        <begin position="158"/>
        <end position="171"/>
    </location>
</feature>
<feature type="domain" description="T-SNARE coiled-coil homology" evidence="4">
    <location>
        <begin position="199"/>
        <end position="261"/>
    </location>
</feature>
<dbReference type="SUPFAM" id="SSF47661">
    <property type="entry name" value="t-snare proteins"/>
    <property type="match status" value="1"/>
</dbReference>
<protein>
    <submittedName>
        <fullName evidence="5">Syntaxin-like family protein</fullName>
    </submittedName>
</protein>
<evidence type="ECO:0000313" key="6">
    <source>
        <dbReference type="Proteomes" id="UP000590412"/>
    </source>
</evidence>
<dbReference type="Pfam" id="PF05739">
    <property type="entry name" value="SNARE"/>
    <property type="match status" value="1"/>
</dbReference>
<dbReference type="InterPro" id="IPR000727">
    <property type="entry name" value="T_SNARE_dom"/>
</dbReference>
<dbReference type="GO" id="GO:0031201">
    <property type="term" value="C:SNARE complex"/>
    <property type="evidence" value="ECO:0007669"/>
    <property type="project" value="TreeGrafter"/>
</dbReference>
<dbReference type="PANTHER" id="PTHR19957:SF418">
    <property type="entry name" value="SNAP RECEPTOR"/>
    <property type="match status" value="1"/>
</dbReference>
<dbReference type="OrthoDB" id="364348at2759"/>
<proteinExistence type="inferred from homology"/>
<dbReference type="PANTHER" id="PTHR19957">
    <property type="entry name" value="SYNTAXIN"/>
    <property type="match status" value="1"/>
</dbReference>
<dbReference type="AlphaFoldDB" id="A0A8X7NM20"/>
<comment type="similarity">
    <text evidence="1">Belongs to the syntaxin family.</text>
</comment>
<dbReference type="Proteomes" id="UP000590412">
    <property type="component" value="Unassembled WGS sequence"/>
</dbReference>
<dbReference type="GO" id="GO:0000149">
    <property type="term" value="F:SNARE binding"/>
    <property type="evidence" value="ECO:0007669"/>
    <property type="project" value="TreeGrafter"/>
</dbReference>
<dbReference type="GO" id="GO:0005484">
    <property type="term" value="F:SNAP receptor activity"/>
    <property type="evidence" value="ECO:0007669"/>
    <property type="project" value="TreeGrafter"/>
</dbReference>
<dbReference type="InterPro" id="IPR006011">
    <property type="entry name" value="Syntaxin_N"/>
</dbReference>
<dbReference type="CDD" id="cd15840">
    <property type="entry name" value="SNARE_Qa"/>
    <property type="match status" value="1"/>
</dbReference>
<dbReference type="InterPro" id="IPR010989">
    <property type="entry name" value="SNARE"/>
</dbReference>
<feature type="transmembrane region" description="Helical" evidence="3">
    <location>
        <begin position="271"/>
        <end position="291"/>
    </location>
</feature>
<dbReference type="EMBL" id="JABWAB010000004">
    <property type="protein sequence ID" value="KAF6052539.1"/>
    <property type="molecule type" value="Genomic_DNA"/>
</dbReference>
<dbReference type="Pfam" id="PF14523">
    <property type="entry name" value="Syntaxin_2"/>
    <property type="match status" value="1"/>
</dbReference>
<dbReference type="GO" id="GO:0006886">
    <property type="term" value="P:intracellular protein transport"/>
    <property type="evidence" value="ECO:0007669"/>
    <property type="project" value="TreeGrafter"/>
</dbReference>
<dbReference type="SMART" id="SM00397">
    <property type="entry name" value="t_SNARE"/>
    <property type="match status" value="1"/>
</dbReference>
<evidence type="ECO:0000256" key="2">
    <source>
        <dbReference type="SAM" id="MobiDB-lite"/>
    </source>
</evidence>
<accession>A0A8X7NM20</accession>
<dbReference type="GO" id="GO:0012505">
    <property type="term" value="C:endomembrane system"/>
    <property type="evidence" value="ECO:0007669"/>
    <property type="project" value="TreeGrafter"/>
</dbReference>
<dbReference type="Gene3D" id="1.20.5.110">
    <property type="match status" value="1"/>
</dbReference>
<gene>
    <name evidence="5" type="ORF">FOB60_002795</name>
</gene>
<dbReference type="GO" id="GO:0048278">
    <property type="term" value="P:vesicle docking"/>
    <property type="evidence" value="ECO:0007669"/>
    <property type="project" value="TreeGrafter"/>
</dbReference>
<name>A0A8X7NM20_CANPA</name>
<sequence>MSFANIDLEAQKKPLLQKGAGDKYTDIETTDLDRIIDKTSKQLQTFNQQISSFDQQRRQLGSKRDCVQLRSNIDTSIEHISELYNAIEHLITNLSQLINISAGDKSDGSDKLKVNTRHIVIKERLVGEFNELDKKFKRLVKVYQEKKRVTPIVTKAVSHSDDKDPNRDDQHQLQQQQQKQLEPELDQYLVEQTELQYHLQLTEERNREIEQVTEGIMEVNSIFKDLDQLIHQQGEQLNTVEDNILQLHGNTQQADRELTKANNYQKSKGKWSCILLTALTIVVLIVVLAVVS</sequence>
<keyword evidence="3" id="KW-0812">Transmembrane</keyword>
<keyword evidence="3" id="KW-1133">Transmembrane helix</keyword>
<dbReference type="Gene3D" id="1.20.58.70">
    <property type="match status" value="1"/>
</dbReference>
<organism evidence="5 6">
    <name type="scientific">Candida parapsilosis</name>
    <name type="common">Yeast</name>
    <dbReference type="NCBI Taxonomy" id="5480"/>
    <lineage>
        <taxon>Eukaryota</taxon>
        <taxon>Fungi</taxon>
        <taxon>Dikarya</taxon>
        <taxon>Ascomycota</taxon>
        <taxon>Saccharomycotina</taxon>
        <taxon>Pichiomycetes</taxon>
        <taxon>Debaryomycetaceae</taxon>
        <taxon>Candida/Lodderomyces clade</taxon>
        <taxon>Candida</taxon>
    </lineage>
</organism>
<evidence type="ECO:0000256" key="1">
    <source>
        <dbReference type="ARBA" id="ARBA00009063"/>
    </source>
</evidence>
<evidence type="ECO:0000259" key="4">
    <source>
        <dbReference type="PROSITE" id="PS50192"/>
    </source>
</evidence>
<evidence type="ECO:0000313" key="5">
    <source>
        <dbReference type="EMBL" id="KAF6052539.1"/>
    </source>
</evidence>
<reference evidence="5" key="1">
    <citation type="submission" date="2020-03" db="EMBL/GenBank/DDBJ databases">
        <title>FDA dAtabase for Regulatory Grade micrObial Sequences (FDA-ARGOS): Supporting development and validation of Infectious Disease Dx tests.</title>
        <authorList>
            <person name="Campos J."/>
            <person name="Goldberg B."/>
            <person name="Tallon L."/>
            <person name="Sadzewicz L."/>
            <person name="Vavikolanu K."/>
            <person name="Mehta A."/>
            <person name="Aluvathingal J."/>
            <person name="Nadendla S."/>
            <person name="Nandy P."/>
            <person name="Geyer C."/>
            <person name="Yan Y."/>
            <person name="Sichtig H."/>
        </authorList>
    </citation>
    <scope>NUCLEOTIDE SEQUENCE [LARGE SCALE GENOMIC DNA]</scope>
    <source>
        <strain evidence="5">FDAARGOS_652</strain>
    </source>
</reference>
<comment type="caution">
    <text evidence="5">The sequence shown here is derived from an EMBL/GenBank/DDBJ whole genome shotgun (WGS) entry which is preliminary data.</text>
</comment>
<dbReference type="PROSITE" id="PS50192">
    <property type="entry name" value="T_SNARE"/>
    <property type="match status" value="1"/>
</dbReference>
<evidence type="ECO:0000256" key="3">
    <source>
        <dbReference type="SAM" id="Phobius"/>
    </source>
</evidence>